<dbReference type="EMBL" id="JBHRTO010000001">
    <property type="protein sequence ID" value="MFC3179582.1"/>
    <property type="molecule type" value="Genomic_DNA"/>
</dbReference>
<evidence type="ECO:0008006" key="3">
    <source>
        <dbReference type="Google" id="ProtNLM"/>
    </source>
</evidence>
<accession>A0ABV7IST6</accession>
<name>A0ABV7IST6_9RHOB</name>
<organism evidence="1 2">
    <name type="scientific">Cypionkella sinensis</name>
    <dbReference type="NCBI Taxonomy" id="1756043"/>
    <lineage>
        <taxon>Bacteria</taxon>
        <taxon>Pseudomonadati</taxon>
        <taxon>Pseudomonadota</taxon>
        <taxon>Alphaproteobacteria</taxon>
        <taxon>Rhodobacterales</taxon>
        <taxon>Paracoccaceae</taxon>
        <taxon>Cypionkella</taxon>
    </lineage>
</organism>
<protein>
    <recommendedName>
        <fullName evidence="3">Methyltransferase FkbM domain-containing protein</fullName>
    </recommendedName>
</protein>
<dbReference type="InterPro" id="IPR029063">
    <property type="entry name" value="SAM-dependent_MTases_sf"/>
</dbReference>
<evidence type="ECO:0000313" key="1">
    <source>
        <dbReference type="EMBL" id="MFC3179582.1"/>
    </source>
</evidence>
<dbReference type="Gene3D" id="3.40.50.150">
    <property type="entry name" value="Vaccinia Virus protein VP39"/>
    <property type="match status" value="1"/>
</dbReference>
<dbReference type="SUPFAM" id="SSF53335">
    <property type="entry name" value="S-adenosyl-L-methionine-dependent methyltransferases"/>
    <property type="match status" value="1"/>
</dbReference>
<keyword evidence="2" id="KW-1185">Reference proteome</keyword>
<dbReference type="RefSeq" id="WP_380071220.1">
    <property type="nucleotide sequence ID" value="NZ_JBHRTO010000001.1"/>
</dbReference>
<comment type="caution">
    <text evidence="1">The sequence shown here is derived from an EMBL/GenBank/DDBJ whole genome shotgun (WGS) entry which is preliminary data.</text>
</comment>
<evidence type="ECO:0000313" key="2">
    <source>
        <dbReference type="Proteomes" id="UP001595547"/>
    </source>
</evidence>
<gene>
    <name evidence="1" type="ORF">ACFOGH_01150</name>
</gene>
<dbReference type="Proteomes" id="UP001595547">
    <property type="component" value="Unassembled WGS sequence"/>
</dbReference>
<proteinExistence type="predicted"/>
<reference evidence="2" key="1">
    <citation type="journal article" date="2019" name="Int. J. Syst. Evol. Microbiol.">
        <title>The Global Catalogue of Microorganisms (GCM) 10K type strain sequencing project: providing services to taxonomists for standard genome sequencing and annotation.</title>
        <authorList>
            <consortium name="The Broad Institute Genomics Platform"/>
            <consortium name="The Broad Institute Genome Sequencing Center for Infectious Disease"/>
            <person name="Wu L."/>
            <person name="Ma J."/>
        </authorList>
    </citation>
    <scope>NUCLEOTIDE SEQUENCE [LARGE SCALE GENOMIC DNA]</scope>
    <source>
        <strain evidence="2">KCTC 52039</strain>
    </source>
</reference>
<sequence>MAKPASPLTISATAALQRLLDGPPDVARLEQAFRHLAKWRSELISNTLAERSGTKVLSGPFKGMDYPVRASEGSRSARLLGAYEAGLAPVIEEIVTRAYPVVIDVGSAEGYYAVGLARRLPKARVLARDANPRAQALCAALAAANGVADRVEIGGLMGHADFDLCSGQKTLVVCDIEGAEAELLDPVRAPGLRAADILVEAHDCMHHGLSHMLVERFKATHRIRVIGRHLDDSGLPDWMEALSDLDRLVALWEWRSGPTPWLWMVKK</sequence>